<dbReference type="GO" id="GO:0005886">
    <property type="term" value="C:plasma membrane"/>
    <property type="evidence" value="ECO:0007669"/>
    <property type="project" value="UniProtKB-SubCell"/>
</dbReference>
<name>A3QGP3_SHELP</name>
<keyword evidence="6 10" id="KW-0812">Transmembrane</keyword>
<dbReference type="STRING" id="323850.Shew_2775"/>
<evidence type="ECO:0000256" key="8">
    <source>
        <dbReference type="ARBA" id="ARBA00023136"/>
    </source>
</evidence>
<dbReference type="OrthoDB" id="9811110at2"/>
<evidence type="ECO:0000256" key="5">
    <source>
        <dbReference type="ARBA" id="ARBA00022475"/>
    </source>
</evidence>
<feature type="transmembrane region" description="Helical" evidence="10">
    <location>
        <begin position="65"/>
        <end position="90"/>
    </location>
</feature>
<feature type="transmembrane region" description="Helical" evidence="10">
    <location>
        <begin position="145"/>
        <end position="166"/>
    </location>
</feature>
<comment type="similarity">
    <text evidence="2">Belongs to the multi antimicrobial extrusion (MATE) (TC 2.A.66.1) family. MepA subfamily.</text>
</comment>
<reference evidence="11 12" key="1">
    <citation type="submission" date="2007-03" db="EMBL/GenBank/DDBJ databases">
        <title>Complete sequence of Shewanella loihica PV-4.</title>
        <authorList>
            <consortium name="US DOE Joint Genome Institute"/>
            <person name="Copeland A."/>
            <person name="Lucas S."/>
            <person name="Lapidus A."/>
            <person name="Barry K."/>
            <person name="Detter J.C."/>
            <person name="Glavina del Rio T."/>
            <person name="Hammon N."/>
            <person name="Israni S."/>
            <person name="Dalin E."/>
            <person name="Tice H."/>
            <person name="Pitluck S."/>
            <person name="Chain P."/>
            <person name="Malfatti S."/>
            <person name="Shin M."/>
            <person name="Vergez L."/>
            <person name="Schmutz J."/>
            <person name="Larimer F."/>
            <person name="Land M."/>
            <person name="Hauser L."/>
            <person name="Kyrpides N."/>
            <person name="Mikhailova N."/>
            <person name="Romine M.F."/>
            <person name="Serres G."/>
            <person name="Fredrickson J."/>
            <person name="Tiedje J."/>
            <person name="Richardson P."/>
        </authorList>
    </citation>
    <scope>NUCLEOTIDE SEQUENCE [LARGE SCALE GENOMIC DNA]</scope>
    <source>
        <strain evidence="12">ATCC BAA-1088 / PV-4</strain>
    </source>
</reference>
<dbReference type="GO" id="GO:0046677">
    <property type="term" value="P:response to antibiotic"/>
    <property type="evidence" value="ECO:0007669"/>
    <property type="project" value="UniProtKB-KW"/>
</dbReference>
<evidence type="ECO:0000256" key="10">
    <source>
        <dbReference type="SAM" id="Phobius"/>
    </source>
</evidence>
<keyword evidence="4" id="KW-0813">Transport</keyword>
<evidence type="ECO:0000256" key="6">
    <source>
        <dbReference type="ARBA" id="ARBA00022692"/>
    </source>
</evidence>
<dbReference type="eggNOG" id="COG0534">
    <property type="taxonomic scope" value="Bacteria"/>
</dbReference>
<accession>A3QGP3</accession>
<evidence type="ECO:0000313" key="11">
    <source>
        <dbReference type="EMBL" id="ABO24641.1"/>
    </source>
</evidence>
<dbReference type="InterPro" id="IPR051327">
    <property type="entry name" value="MATE_MepA_subfamily"/>
</dbReference>
<comment type="subcellular location">
    <subcellularLocation>
        <location evidence="1">Cell inner membrane</location>
        <topology evidence="1">Multi-pass membrane protein</topology>
    </subcellularLocation>
</comment>
<dbReference type="InterPro" id="IPR002528">
    <property type="entry name" value="MATE_fam"/>
</dbReference>
<dbReference type="InterPro" id="IPR045070">
    <property type="entry name" value="MATE_MepA-like"/>
</dbReference>
<feature type="transmembrane region" description="Helical" evidence="10">
    <location>
        <begin position="173"/>
        <end position="194"/>
    </location>
</feature>
<dbReference type="CDD" id="cd13143">
    <property type="entry name" value="MATE_MepA_like"/>
    <property type="match status" value="1"/>
</dbReference>
<dbReference type="PIRSF" id="PIRSF006603">
    <property type="entry name" value="DinF"/>
    <property type="match status" value="1"/>
</dbReference>
<proteinExistence type="inferred from homology"/>
<dbReference type="GO" id="GO:0042910">
    <property type="term" value="F:xenobiotic transmembrane transporter activity"/>
    <property type="evidence" value="ECO:0007669"/>
    <property type="project" value="InterPro"/>
</dbReference>
<evidence type="ECO:0000256" key="2">
    <source>
        <dbReference type="ARBA" id="ARBA00008417"/>
    </source>
</evidence>
<dbReference type="EMBL" id="CP000606">
    <property type="protein sequence ID" value="ABO24641.1"/>
    <property type="molecule type" value="Genomic_DNA"/>
</dbReference>
<dbReference type="KEGG" id="slo:Shew_2775"/>
<feature type="transmembrane region" description="Helical" evidence="10">
    <location>
        <begin position="24"/>
        <end position="45"/>
    </location>
</feature>
<sequence>MTEHHAVHQSDEHSDLATAPIPKLVWRYAIPTILSMVVTGVYVAIDGMFVGHYLGEVGLAGMMLAYPVGAILYAVGALIGMGAASLVSINLGLKDVARARHLLGNAFTLCLLAGTGLALLGTRWSQTILIWLGAEGEVLTSAEQYLFWYFALGVFPVLAIAFTALLRNDGRPGFVTLVLILSGCLNVLLDWLLIVVFPYGLAGAAIATMICQAFTALACLQHFFTKRTRLGINWQQMRLNLDHCSNILRVGVPSFLMNLYLSIVLTLHNMAFLWVGGPIHVAAYGVVSYAEALFYLIFEGIAFGTQPLFSFNTGAKRFDRVFETLRLVIIMTLVTALAGVVFIYWAPEYLVYIFAGDNSELAPVAIEGMRLYFWGLPFEGLILVGAAFFQAINRPKEASILTGSKLVLIAMVLYLFAWLFGVTGVWISLASCSLLLTIWMVYTLTKLSKKLTNPMF</sequence>
<dbReference type="Pfam" id="PF01554">
    <property type="entry name" value="MatE"/>
    <property type="match status" value="2"/>
</dbReference>
<keyword evidence="7 10" id="KW-1133">Transmembrane helix</keyword>
<evidence type="ECO:0000256" key="9">
    <source>
        <dbReference type="ARBA" id="ARBA00023251"/>
    </source>
</evidence>
<dbReference type="PANTHER" id="PTHR43823:SF3">
    <property type="entry name" value="MULTIDRUG EXPORT PROTEIN MEPA"/>
    <property type="match status" value="1"/>
</dbReference>
<keyword evidence="9" id="KW-0046">Antibiotic resistance</keyword>
<keyword evidence="5" id="KW-1003">Cell membrane</keyword>
<feature type="transmembrane region" description="Helical" evidence="10">
    <location>
        <begin position="371"/>
        <end position="392"/>
    </location>
</feature>
<dbReference type="GO" id="GO:0015297">
    <property type="term" value="F:antiporter activity"/>
    <property type="evidence" value="ECO:0007669"/>
    <property type="project" value="InterPro"/>
</dbReference>
<keyword evidence="8 10" id="KW-0472">Membrane</keyword>
<evidence type="ECO:0000256" key="1">
    <source>
        <dbReference type="ARBA" id="ARBA00004429"/>
    </source>
</evidence>
<dbReference type="AlphaFoldDB" id="A3QGP3"/>
<dbReference type="HOGENOM" id="CLU_012893_0_2_6"/>
<feature type="transmembrane region" description="Helical" evidence="10">
    <location>
        <begin position="102"/>
        <end position="125"/>
    </location>
</feature>
<dbReference type="PANTHER" id="PTHR43823">
    <property type="entry name" value="SPORULATION PROTEIN YKVU"/>
    <property type="match status" value="1"/>
</dbReference>
<evidence type="ECO:0000256" key="4">
    <source>
        <dbReference type="ARBA" id="ARBA00022448"/>
    </source>
</evidence>
<dbReference type="Proteomes" id="UP000001558">
    <property type="component" value="Chromosome"/>
</dbReference>
<feature type="transmembrane region" description="Helical" evidence="10">
    <location>
        <begin position="255"/>
        <end position="275"/>
    </location>
</feature>
<feature type="transmembrane region" description="Helical" evidence="10">
    <location>
        <begin position="426"/>
        <end position="445"/>
    </location>
</feature>
<feature type="transmembrane region" description="Helical" evidence="10">
    <location>
        <begin position="325"/>
        <end position="346"/>
    </location>
</feature>
<feature type="transmembrane region" description="Helical" evidence="10">
    <location>
        <begin position="399"/>
        <end position="420"/>
    </location>
</feature>
<evidence type="ECO:0000256" key="3">
    <source>
        <dbReference type="ARBA" id="ARBA00022106"/>
    </source>
</evidence>
<dbReference type="InterPro" id="IPR048279">
    <property type="entry name" value="MdtK-like"/>
</dbReference>
<organism evidence="11 12">
    <name type="scientific">Shewanella loihica (strain ATCC BAA-1088 / PV-4)</name>
    <dbReference type="NCBI Taxonomy" id="323850"/>
    <lineage>
        <taxon>Bacteria</taxon>
        <taxon>Pseudomonadati</taxon>
        <taxon>Pseudomonadota</taxon>
        <taxon>Gammaproteobacteria</taxon>
        <taxon>Alteromonadales</taxon>
        <taxon>Shewanellaceae</taxon>
        <taxon>Shewanella</taxon>
    </lineage>
</organism>
<keyword evidence="12" id="KW-1185">Reference proteome</keyword>
<evidence type="ECO:0000313" key="12">
    <source>
        <dbReference type="Proteomes" id="UP000001558"/>
    </source>
</evidence>
<protein>
    <recommendedName>
        <fullName evidence="3">Multidrug export protein MepA</fullName>
    </recommendedName>
</protein>
<dbReference type="RefSeq" id="WP_011866572.1">
    <property type="nucleotide sequence ID" value="NC_009092.1"/>
</dbReference>
<evidence type="ECO:0000256" key="7">
    <source>
        <dbReference type="ARBA" id="ARBA00022989"/>
    </source>
</evidence>
<feature type="transmembrane region" description="Helical" evidence="10">
    <location>
        <begin position="200"/>
        <end position="220"/>
    </location>
</feature>
<feature type="transmembrane region" description="Helical" evidence="10">
    <location>
        <begin position="281"/>
        <end position="304"/>
    </location>
</feature>
<gene>
    <name evidence="11" type="ordered locus">Shew_2775</name>
</gene>